<dbReference type="AlphaFoldDB" id="A0A5N6P4J4"/>
<reference evidence="2 3" key="1">
    <citation type="submission" date="2019-05" db="EMBL/GenBank/DDBJ databases">
        <title>Mikania micrantha, genome provides insights into the molecular mechanism of rapid growth.</title>
        <authorList>
            <person name="Liu B."/>
        </authorList>
    </citation>
    <scope>NUCLEOTIDE SEQUENCE [LARGE SCALE GENOMIC DNA]</scope>
    <source>
        <strain evidence="2">NLD-2019</strain>
        <tissue evidence="2">Leaf</tissue>
    </source>
</reference>
<evidence type="ECO:0000256" key="1">
    <source>
        <dbReference type="SAM" id="MobiDB-lite"/>
    </source>
</evidence>
<dbReference type="EMBL" id="SZYD01000007">
    <property type="protein sequence ID" value="KAD5803697.1"/>
    <property type="molecule type" value="Genomic_DNA"/>
</dbReference>
<evidence type="ECO:0000313" key="2">
    <source>
        <dbReference type="EMBL" id="KAD5803697.1"/>
    </source>
</evidence>
<dbReference type="Proteomes" id="UP000326396">
    <property type="component" value="Linkage Group LG15"/>
</dbReference>
<name>A0A5N6P4J4_9ASTR</name>
<protein>
    <submittedName>
        <fullName evidence="2">Uncharacterized protein</fullName>
    </submittedName>
</protein>
<comment type="caution">
    <text evidence="2">The sequence shown here is derived from an EMBL/GenBank/DDBJ whole genome shotgun (WGS) entry which is preliminary data.</text>
</comment>
<organism evidence="2 3">
    <name type="scientific">Mikania micrantha</name>
    <name type="common">bitter vine</name>
    <dbReference type="NCBI Taxonomy" id="192012"/>
    <lineage>
        <taxon>Eukaryota</taxon>
        <taxon>Viridiplantae</taxon>
        <taxon>Streptophyta</taxon>
        <taxon>Embryophyta</taxon>
        <taxon>Tracheophyta</taxon>
        <taxon>Spermatophyta</taxon>
        <taxon>Magnoliopsida</taxon>
        <taxon>eudicotyledons</taxon>
        <taxon>Gunneridae</taxon>
        <taxon>Pentapetalae</taxon>
        <taxon>asterids</taxon>
        <taxon>campanulids</taxon>
        <taxon>Asterales</taxon>
        <taxon>Asteraceae</taxon>
        <taxon>Asteroideae</taxon>
        <taxon>Heliantheae alliance</taxon>
        <taxon>Eupatorieae</taxon>
        <taxon>Mikania</taxon>
    </lineage>
</organism>
<sequence length="244" mass="26505">MLRQRHEMSLAEFAVITGLYWEPETVTPLYTAGITEIDDATLRAWWPLIADDPFAGTKARVTRIRDPLIRYMHRLIATSIAGRGRSREWCTLQDLFYLYCLITGRTCQLARCLAEYFATYYHRQQRGAIYGGAYITIIGRALVICTRTLSRSCLILWIQSDSIAERSSVMDVDGGVGVGQGGEGAGGEGDEDGLAGDGEGGGGEGAGVMRRVGGGRRRSLRPAAFAAEIPYSEASGTPRGDTAV</sequence>
<gene>
    <name evidence="2" type="ORF">E3N88_15057</name>
</gene>
<feature type="region of interest" description="Disordered" evidence="1">
    <location>
        <begin position="180"/>
        <end position="218"/>
    </location>
</feature>
<feature type="compositionally biased region" description="Gly residues" evidence="1">
    <location>
        <begin position="195"/>
        <end position="206"/>
    </location>
</feature>
<proteinExistence type="predicted"/>
<evidence type="ECO:0000313" key="3">
    <source>
        <dbReference type="Proteomes" id="UP000326396"/>
    </source>
</evidence>
<accession>A0A5N6P4J4</accession>
<keyword evidence="3" id="KW-1185">Reference proteome</keyword>